<feature type="signal peptide" evidence="2">
    <location>
        <begin position="1"/>
        <end position="20"/>
    </location>
</feature>
<evidence type="ECO:0000256" key="2">
    <source>
        <dbReference type="SAM" id="SignalP"/>
    </source>
</evidence>
<feature type="region of interest" description="Disordered" evidence="1">
    <location>
        <begin position="25"/>
        <end position="49"/>
    </location>
</feature>
<dbReference type="InterPro" id="IPR010281">
    <property type="entry name" value="DUF885"/>
</dbReference>
<dbReference type="KEGG" id="plei:Q9312_09565"/>
<dbReference type="PANTHER" id="PTHR33361:SF2">
    <property type="entry name" value="DUF885 DOMAIN-CONTAINING PROTEIN"/>
    <property type="match status" value="1"/>
</dbReference>
<proteinExistence type="predicted"/>
<dbReference type="EMBL" id="CP133548">
    <property type="protein sequence ID" value="WMS89138.1"/>
    <property type="molecule type" value="Genomic_DNA"/>
</dbReference>
<dbReference type="PANTHER" id="PTHR33361">
    <property type="entry name" value="GLR0591 PROTEIN"/>
    <property type="match status" value="1"/>
</dbReference>
<accession>A0AA51X8B9</accession>
<name>A0AA51X8B9_9GAMM</name>
<gene>
    <name evidence="3" type="ORF">Q9312_09565</name>
</gene>
<reference evidence="3 4" key="1">
    <citation type="submission" date="2023-08" db="EMBL/GenBank/DDBJ databases">
        <title>Pleionea litopenaei sp. nov., isolated from stomach of juvenile Litopenaeus vannamei.</title>
        <authorList>
            <person name="Rho A.M."/>
            <person name="Hwang C.Y."/>
        </authorList>
    </citation>
    <scope>NUCLEOTIDE SEQUENCE [LARGE SCALE GENOMIC DNA]</scope>
    <source>
        <strain evidence="3 4">HL-JVS1</strain>
    </source>
</reference>
<organism evidence="3 4">
    <name type="scientific">Pleionea litopenaei</name>
    <dbReference type="NCBI Taxonomy" id="3070815"/>
    <lineage>
        <taxon>Bacteria</taxon>
        <taxon>Pseudomonadati</taxon>
        <taxon>Pseudomonadota</taxon>
        <taxon>Gammaproteobacteria</taxon>
        <taxon>Oceanospirillales</taxon>
        <taxon>Pleioneaceae</taxon>
        <taxon>Pleionea</taxon>
    </lineage>
</organism>
<keyword evidence="2" id="KW-0732">Signal</keyword>
<evidence type="ECO:0000313" key="4">
    <source>
        <dbReference type="Proteomes" id="UP001239782"/>
    </source>
</evidence>
<keyword evidence="4" id="KW-1185">Reference proteome</keyword>
<feature type="chain" id="PRO_5041306196" evidence="2">
    <location>
        <begin position="21"/>
        <end position="636"/>
    </location>
</feature>
<evidence type="ECO:0000256" key="1">
    <source>
        <dbReference type="SAM" id="MobiDB-lite"/>
    </source>
</evidence>
<dbReference type="Pfam" id="PF05960">
    <property type="entry name" value="DUF885"/>
    <property type="match status" value="1"/>
</dbReference>
<evidence type="ECO:0000313" key="3">
    <source>
        <dbReference type="EMBL" id="WMS89138.1"/>
    </source>
</evidence>
<dbReference type="Proteomes" id="UP001239782">
    <property type="component" value="Chromosome"/>
</dbReference>
<feature type="compositionally biased region" description="Low complexity" evidence="1">
    <location>
        <begin position="32"/>
        <end position="46"/>
    </location>
</feature>
<dbReference type="PROSITE" id="PS51257">
    <property type="entry name" value="PROKAR_LIPOPROTEIN"/>
    <property type="match status" value="1"/>
</dbReference>
<protein>
    <submittedName>
        <fullName evidence="3">DUF885 domain-containing protein</fullName>
    </submittedName>
</protein>
<dbReference type="RefSeq" id="WP_309204390.1">
    <property type="nucleotide sequence ID" value="NZ_CP133548.1"/>
</dbReference>
<dbReference type="AlphaFoldDB" id="A0AA51X8B9"/>
<sequence>MLGRKSVAPLAMVMAGLILTACGDSDSDKTDAQQAAKSSEAQASAATVPTVSNEQLPQLYAQAKQVLFEHRPLSATLYGLQQEDTGYYHNNQLESFTPEAEQQLREKLRKLSMDIKQASSEGMSPEQRDDQRVMANIIRYYAGHQDFPVGYIDVWMGLSPFIVNQINGPLIDTPRTMQSDQAITDEQQALDYIARLANFDEFVGSVEAKFKADIARDWVPPKVVLKGAVRYFDNFLAPVPSEHPLVENFIAKVSRIESIPQDKRDALIAEAKRQVEEVVYPAYQSIAELTRKQLDSARDDAGIWAQPNGAAYYQDAIQQLGDSELSAEVIHQKGLDEVARISKEMDAILRPLGYKKGSVGARMAQLNEESRFLYEDSEQGRAQLLADLNGYIAEINEKMAPLFRTKPPYEVEVRAFPKDIQDGAPGGQYTPPAVDGSKPGIYWINLRDMKANPKFSLKTLTYHEANPGHHWQVALNLAQDDLPFLRRIAPYNAYVEGWALYSELVAKEIGLYEQDPFSDLGRLQAELFRAVRLVVDTGLHHKRWTREQAIEYMAETTGTARSDVVAEIERYMAWPGQALGYKMGMLKILELRDQAKKELGDKFDLAEFHDLVLLGGAVPMLVLEDKVQRWVAEKSQ</sequence>